<dbReference type="EMBL" id="CP002299">
    <property type="protein sequence ID" value="ADP80866.1"/>
    <property type="molecule type" value="Genomic_DNA"/>
</dbReference>
<dbReference type="InterPro" id="IPR032710">
    <property type="entry name" value="NTF2-like_dom_sf"/>
</dbReference>
<keyword evidence="2" id="KW-0223">Dioxygenase</keyword>
<evidence type="ECO:0000259" key="1">
    <source>
        <dbReference type="Pfam" id="PF13577"/>
    </source>
</evidence>
<dbReference type="CDD" id="cd00531">
    <property type="entry name" value="NTF2_like"/>
    <property type="match status" value="1"/>
</dbReference>
<gene>
    <name evidence="2" type="ordered locus">FraEuI1c_2840</name>
</gene>
<protein>
    <submittedName>
        <fullName evidence="2">Aromatic-ring-hydroxylating dioxygenase beta subunit</fullName>
    </submittedName>
</protein>
<dbReference type="GO" id="GO:0051213">
    <property type="term" value="F:dioxygenase activity"/>
    <property type="evidence" value="ECO:0007669"/>
    <property type="project" value="UniProtKB-KW"/>
</dbReference>
<dbReference type="KEGG" id="fri:FraEuI1c_2840"/>
<dbReference type="STRING" id="298654.FraEuI1c_2840"/>
<dbReference type="SUPFAM" id="SSF54427">
    <property type="entry name" value="NTF2-like"/>
    <property type="match status" value="1"/>
</dbReference>
<evidence type="ECO:0000313" key="2">
    <source>
        <dbReference type="EMBL" id="ADP80866.1"/>
    </source>
</evidence>
<name>E3J7W2_PSEI1</name>
<feature type="domain" description="SnoaL-like" evidence="1">
    <location>
        <begin position="11"/>
        <end position="131"/>
    </location>
</feature>
<reference evidence="2 3" key="1">
    <citation type="submission" date="2010-10" db="EMBL/GenBank/DDBJ databases">
        <title>Complete sequence of Frankia sp. EuI1c.</title>
        <authorList>
            <consortium name="US DOE Joint Genome Institute"/>
            <person name="Lucas S."/>
            <person name="Copeland A."/>
            <person name="Lapidus A."/>
            <person name="Cheng J.-F."/>
            <person name="Bruce D."/>
            <person name="Goodwin L."/>
            <person name="Pitluck S."/>
            <person name="Chertkov O."/>
            <person name="Detter J.C."/>
            <person name="Han C."/>
            <person name="Tapia R."/>
            <person name="Land M."/>
            <person name="Hauser L."/>
            <person name="Jeffries C."/>
            <person name="Kyrpides N."/>
            <person name="Ivanova N."/>
            <person name="Mikhailova N."/>
            <person name="Beauchemin N."/>
            <person name="Sen A."/>
            <person name="Sur S.A."/>
            <person name="Gtari M."/>
            <person name="Wall L."/>
            <person name="Tisa L."/>
            <person name="Woyke T."/>
        </authorList>
    </citation>
    <scope>NUCLEOTIDE SEQUENCE [LARGE SCALE GENOMIC DNA]</scope>
    <source>
        <strain evidence="3">DSM 45817 / CECT 9037 / EuI1c</strain>
    </source>
</reference>
<sequence length="182" mass="20843">MDDATQQRLLRLADRADIIDCLARYARGMDRLDRDLARSAYHDDAIDDHAGFVGPVDAFLDWSFAYHRQQFRHQHYVTNHHIELAGDEAHVETYYLFVATERDPDEPLKVYGGRYVDRFERRDGRWAIAGRVCLPEWRAETTVFHPDLGGAVPLVNVISEDRTDTSYLRPLVVNSPAAADAT</sequence>
<evidence type="ECO:0000313" key="3">
    <source>
        <dbReference type="Proteomes" id="UP000002484"/>
    </source>
</evidence>
<dbReference type="RefSeq" id="WP_013423984.1">
    <property type="nucleotide sequence ID" value="NC_014666.1"/>
</dbReference>
<dbReference type="InParanoid" id="E3J7W2"/>
<accession>E3J7W2</accession>
<dbReference type="OrthoDB" id="1492465at2"/>
<organism evidence="2 3">
    <name type="scientific">Pseudofrankia inefficax (strain DSM 45817 / CECT 9037 / DDB 130130 / EuI1c)</name>
    <name type="common">Frankia inefficax</name>
    <dbReference type="NCBI Taxonomy" id="298654"/>
    <lineage>
        <taxon>Bacteria</taxon>
        <taxon>Bacillati</taxon>
        <taxon>Actinomycetota</taxon>
        <taxon>Actinomycetes</taxon>
        <taxon>Frankiales</taxon>
        <taxon>Frankiaceae</taxon>
        <taxon>Pseudofrankia</taxon>
    </lineage>
</organism>
<dbReference type="AlphaFoldDB" id="E3J7W2"/>
<dbReference type="Proteomes" id="UP000002484">
    <property type="component" value="Chromosome"/>
</dbReference>
<dbReference type="InterPro" id="IPR037401">
    <property type="entry name" value="SnoaL-like"/>
</dbReference>
<keyword evidence="3" id="KW-1185">Reference proteome</keyword>
<keyword evidence="2" id="KW-0560">Oxidoreductase</keyword>
<proteinExistence type="predicted"/>
<dbReference type="eggNOG" id="COG5517">
    <property type="taxonomic scope" value="Bacteria"/>
</dbReference>
<dbReference type="HOGENOM" id="CLU_106738_0_0_11"/>
<dbReference type="Gene3D" id="3.10.450.50">
    <property type="match status" value="1"/>
</dbReference>
<dbReference type="Pfam" id="PF13577">
    <property type="entry name" value="SnoaL_4"/>
    <property type="match status" value="1"/>
</dbReference>